<protein>
    <submittedName>
        <fullName evidence="2">Uncharacterized protein</fullName>
    </submittedName>
</protein>
<evidence type="ECO:0000313" key="2">
    <source>
        <dbReference type="EMBL" id="KAJ8317365.1"/>
    </source>
</evidence>
<dbReference type="EMBL" id="JARBDR010000246">
    <property type="protein sequence ID" value="KAJ8317365.1"/>
    <property type="molecule type" value="Genomic_DNA"/>
</dbReference>
<reference evidence="2 3" key="1">
    <citation type="submission" date="2022-12" db="EMBL/GenBank/DDBJ databases">
        <title>Chromosome-level genome of Tegillarca granosa.</title>
        <authorList>
            <person name="Kim J."/>
        </authorList>
    </citation>
    <scope>NUCLEOTIDE SEQUENCE [LARGE SCALE GENOMIC DNA]</scope>
    <source>
        <strain evidence="2">Teg-2019</strain>
        <tissue evidence="2">Adductor muscle</tissue>
    </source>
</reference>
<dbReference type="Proteomes" id="UP001217089">
    <property type="component" value="Unassembled WGS sequence"/>
</dbReference>
<name>A0ABQ9FM62_TEGGR</name>
<evidence type="ECO:0000256" key="1">
    <source>
        <dbReference type="SAM" id="SignalP"/>
    </source>
</evidence>
<gene>
    <name evidence="2" type="ORF">KUTeg_005269</name>
</gene>
<feature type="signal peptide" evidence="1">
    <location>
        <begin position="1"/>
        <end position="21"/>
    </location>
</feature>
<keyword evidence="3" id="KW-1185">Reference proteome</keyword>
<proteinExistence type="predicted"/>
<keyword evidence="1" id="KW-0732">Signal</keyword>
<feature type="chain" id="PRO_5046972647" evidence="1">
    <location>
        <begin position="22"/>
        <end position="91"/>
    </location>
</feature>
<evidence type="ECO:0000313" key="3">
    <source>
        <dbReference type="Proteomes" id="UP001217089"/>
    </source>
</evidence>
<sequence length="91" mass="10982">MENLFLSILIILLSDFTIVYPLDNFNDNSARIDFQTDRRYYDVVNPVFYHNRKKRDTTLHKGQHLESVTLYFKAFSKKFSLDLKWNNFLNL</sequence>
<accession>A0ABQ9FM62</accession>
<comment type="caution">
    <text evidence="2">The sequence shown here is derived from an EMBL/GenBank/DDBJ whole genome shotgun (WGS) entry which is preliminary data.</text>
</comment>
<organism evidence="2 3">
    <name type="scientific">Tegillarca granosa</name>
    <name type="common">Malaysian cockle</name>
    <name type="synonym">Anadara granosa</name>
    <dbReference type="NCBI Taxonomy" id="220873"/>
    <lineage>
        <taxon>Eukaryota</taxon>
        <taxon>Metazoa</taxon>
        <taxon>Spiralia</taxon>
        <taxon>Lophotrochozoa</taxon>
        <taxon>Mollusca</taxon>
        <taxon>Bivalvia</taxon>
        <taxon>Autobranchia</taxon>
        <taxon>Pteriomorphia</taxon>
        <taxon>Arcoida</taxon>
        <taxon>Arcoidea</taxon>
        <taxon>Arcidae</taxon>
        <taxon>Tegillarca</taxon>
    </lineage>
</organism>